<proteinExistence type="predicted"/>
<dbReference type="SUPFAM" id="SSF88697">
    <property type="entry name" value="PUA domain-like"/>
    <property type="match status" value="1"/>
</dbReference>
<dbReference type="InterPro" id="IPR002740">
    <property type="entry name" value="EVE_domain"/>
</dbReference>
<comment type="caution">
    <text evidence="2">The sequence shown here is derived from an EMBL/GenBank/DDBJ whole genome shotgun (WGS) entry which is preliminary data.</text>
</comment>
<dbReference type="Pfam" id="PF01878">
    <property type="entry name" value="EVE"/>
    <property type="match status" value="1"/>
</dbReference>
<gene>
    <name evidence="2" type="ORF">CO057_04300</name>
</gene>
<dbReference type="Gene3D" id="3.10.590.10">
    <property type="entry name" value="ph1033 like domains"/>
    <property type="match status" value="1"/>
</dbReference>
<accession>A0A2M8EN01</accession>
<evidence type="ECO:0000313" key="3">
    <source>
        <dbReference type="Proteomes" id="UP000230251"/>
    </source>
</evidence>
<organism evidence="2 3">
    <name type="scientific">Candidatus Uhrbacteria bacterium CG_4_9_14_0_2_um_filter_41_50</name>
    <dbReference type="NCBI Taxonomy" id="1975031"/>
    <lineage>
        <taxon>Bacteria</taxon>
        <taxon>Candidatus Uhriibacteriota</taxon>
    </lineage>
</organism>
<dbReference type="EMBL" id="PFSI01000067">
    <property type="protein sequence ID" value="PJC24109.1"/>
    <property type="molecule type" value="Genomic_DNA"/>
</dbReference>
<dbReference type="InterPro" id="IPR015947">
    <property type="entry name" value="PUA-like_sf"/>
</dbReference>
<feature type="domain" description="EVE" evidence="1">
    <location>
        <begin position="17"/>
        <end position="131"/>
    </location>
</feature>
<evidence type="ECO:0000259" key="1">
    <source>
        <dbReference type="Pfam" id="PF01878"/>
    </source>
</evidence>
<protein>
    <recommendedName>
        <fullName evidence="1">EVE domain-containing protein</fullName>
    </recommendedName>
</protein>
<dbReference type="Proteomes" id="UP000230251">
    <property type="component" value="Unassembled WGS sequence"/>
</dbReference>
<name>A0A2M8EN01_9BACT</name>
<evidence type="ECO:0000313" key="2">
    <source>
        <dbReference type="EMBL" id="PJC24109.1"/>
    </source>
</evidence>
<reference evidence="3" key="1">
    <citation type="submission" date="2017-09" db="EMBL/GenBank/DDBJ databases">
        <title>Depth-based differentiation of microbial function through sediment-hosted aquifers and enrichment of novel symbionts in the deep terrestrial subsurface.</title>
        <authorList>
            <person name="Probst A.J."/>
            <person name="Ladd B."/>
            <person name="Jarett J.K."/>
            <person name="Geller-Mcgrath D.E."/>
            <person name="Sieber C.M.K."/>
            <person name="Emerson J.B."/>
            <person name="Anantharaman K."/>
            <person name="Thomas B.C."/>
            <person name="Malmstrom R."/>
            <person name="Stieglmeier M."/>
            <person name="Klingl A."/>
            <person name="Woyke T."/>
            <person name="Ryan C.M."/>
            <person name="Banfield J.F."/>
        </authorList>
    </citation>
    <scope>NUCLEOTIDE SEQUENCE [LARGE SCALE GENOMIC DNA]</scope>
</reference>
<dbReference type="AlphaFoldDB" id="A0A2M8EN01"/>
<sequence>MNYYVFQVSDANDMTAYEWFKNLVVDKNVWGFGPRAANRKAIQPGDRVIFYLTGQNNQVFVGSAKLASGAYKDDSEDSQKMFHGEDILRIDLDDVVVFPSPKSRHDFKSLGWRPSMGSSGRISERDFNLILGSEPDVFVAGEQPDEEMEFALEKYLEEFIWQN</sequence>